<proteinExistence type="inferred from homology"/>
<feature type="domain" description="N-acetyltransferase" evidence="5">
    <location>
        <begin position="25"/>
        <end position="163"/>
    </location>
</feature>
<evidence type="ECO:0000256" key="2">
    <source>
        <dbReference type="ARBA" id="ARBA00011738"/>
    </source>
</evidence>
<gene>
    <name evidence="6" type="ORF">PEBR_12224</name>
</gene>
<evidence type="ECO:0000256" key="3">
    <source>
        <dbReference type="ARBA" id="ARBA00038133"/>
    </source>
</evidence>
<dbReference type="PANTHER" id="PTHR39598:SF1">
    <property type="entry name" value="AUSTINOID BIOSYNTHESIS CLUSTERS PROTEIN F-RELATED"/>
    <property type="match status" value="1"/>
</dbReference>
<feature type="region of interest" description="Disordered" evidence="4">
    <location>
        <begin position="152"/>
        <end position="171"/>
    </location>
</feature>
<dbReference type="SUPFAM" id="SSF55729">
    <property type="entry name" value="Acyl-CoA N-acyltransferases (Nat)"/>
    <property type="match status" value="1"/>
</dbReference>
<organism evidence="6">
    <name type="scientific">Penicillium brasilianum</name>
    <dbReference type="NCBI Taxonomy" id="104259"/>
    <lineage>
        <taxon>Eukaryota</taxon>
        <taxon>Fungi</taxon>
        <taxon>Dikarya</taxon>
        <taxon>Ascomycota</taxon>
        <taxon>Pezizomycotina</taxon>
        <taxon>Eurotiomycetes</taxon>
        <taxon>Eurotiomycetidae</taxon>
        <taxon>Eurotiales</taxon>
        <taxon>Aspergillaceae</taxon>
        <taxon>Penicillium</taxon>
    </lineage>
</organism>
<comment type="similarity">
    <text evidence="3">Belongs to the trt14 isomerase family.</text>
</comment>
<evidence type="ECO:0000313" key="6">
    <source>
        <dbReference type="EMBL" id="OOQ88459.1"/>
    </source>
</evidence>
<dbReference type="PROSITE" id="PS51186">
    <property type="entry name" value="GNAT"/>
    <property type="match status" value="1"/>
</dbReference>
<dbReference type="Gene3D" id="3.10.450.50">
    <property type="match status" value="1"/>
</dbReference>
<dbReference type="FunFam" id="3.10.450.50:FF:000062">
    <property type="entry name" value="Austinol synthesis protein F"/>
    <property type="match status" value="1"/>
</dbReference>
<dbReference type="PANTHER" id="PTHR39598">
    <property type="entry name" value="AUSTINOL SYNTHESIS PROTEIN F-RELATED"/>
    <property type="match status" value="1"/>
</dbReference>
<dbReference type="Gene3D" id="3.40.630.30">
    <property type="match status" value="1"/>
</dbReference>
<name>A0A1S9RSE8_PENBI</name>
<reference evidence="6" key="1">
    <citation type="submission" date="2015-09" db="EMBL/GenBank/DDBJ databases">
        <authorList>
            <person name="Jackson K.R."/>
            <person name="Lunt B.L."/>
            <person name="Fisher J.N.B."/>
            <person name="Gardner A.V."/>
            <person name="Bailey M.E."/>
            <person name="Deus L.M."/>
            <person name="Earl A.S."/>
            <person name="Gibby P.D."/>
            <person name="Hartmann K.A."/>
            <person name="Liu J.E."/>
            <person name="Manci A.M."/>
            <person name="Nielsen D.A."/>
            <person name="Solomon M.B."/>
            <person name="Breakwell D.P."/>
            <person name="Burnett S.H."/>
            <person name="Grose J.H."/>
        </authorList>
    </citation>
    <scope>NUCLEOTIDE SEQUENCE [LARGE SCALE GENOMIC DNA]</scope>
    <source>
        <strain evidence="6">LaBioMMi 136</strain>
    </source>
</reference>
<dbReference type="InterPro" id="IPR000182">
    <property type="entry name" value="GNAT_dom"/>
</dbReference>
<evidence type="ECO:0000256" key="1">
    <source>
        <dbReference type="ARBA" id="ARBA00004721"/>
    </source>
</evidence>
<dbReference type="CDD" id="cd04301">
    <property type="entry name" value="NAT_SF"/>
    <property type="match status" value="1"/>
</dbReference>
<comment type="pathway">
    <text evidence="1">Secondary metabolite biosynthesis; terpenoid biosynthesis.</text>
</comment>
<comment type="subunit">
    <text evidence="2">Homodimer.</text>
</comment>
<dbReference type="GO" id="GO:0016747">
    <property type="term" value="F:acyltransferase activity, transferring groups other than amino-acyl groups"/>
    <property type="evidence" value="ECO:0007669"/>
    <property type="project" value="InterPro"/>
</dbReference>
<accession>A0A1S9RSE8</accession>
<dbReference type="EMBL" id="LJBN01000118">
    <property type="protein sequence ID" value="OOQ88459.1"/>
    <property type="molecule type" value="Genomic_DNA"/>
</dbReference>
<dbReference type="InterPro" id="IPR016181">
    <property type="entry name" value="Acyl_CoA_acyltransferase"/>
</dbReference>
<feature type="compositionally biased region" description="Polar residues" evidence="4">
    <location>
        <begin position="161"/>
        <end position="171"/>
    </location>
</feature>
<dbReference type="Proteomes" id="UP000190744">
    <property type="component" value="Unassembled WGS sequence"/>
</dbReference>
<dbReference type="InterPro" id="IPR050977">
    <property type="entry name" value="Fungal_Meroterpenoid_Isomerase"/>
</dbReference>
<evidence type="ECO:0000259" key="5">
    <source>
        <dbReference type="PROSITE" id="PS51186"/>
    </source>
</evidence>
<dbReference type="AlphaFoldDB" id="A0A1S9RSE8"/>
<dbReference type="Pfam" id="PF00583">
    <property type="entry name" value="Acetyltransf_1"/>
    <property type="match status" value="1"/>
</dbReference>
<comment type="caution">
    <text evidence="6">The sequence shown here is derived from an EMBL/GenBank/DDBJ whole genome shotgun (WGS) entry which is preliminary data.</text>
</comment>
<evidence type="ECO:0000256" key="4">
    <source>
        <dbReference type="SAM" id="MobiDB-lite"/>
    </source>
</evidence>
<sequence>MGSTNQTPGCQFVLRTHRPGDIGWIIQKHGILYNQEYGWDERFEALVANIAADFINQYDPKSERCWIAEKEGNPLGCIMLVKDRSSQHTAKLRLLLVEPSVRGLGVARALVRQCKAFAEEVGYERIVLWTNQVLEPARRLYASEGYQCVQEEEHETFGGKPNNSSTSGELMLSSHSDATMSTTRHRLLATASRFVETLESLDMDAMLAVRSSTCLHHMCCPSFRNYSITNDQTREALPQWKATITKYKFGVLDDSQTLVDEQARKVMIRAETAAETTVGDYNNEYVFILRMTEDCNAVDEIWEFYDTIRLRDLRHRLEAGHVPIGVDAPAPFTTTASSAAL</sequence>
<protein>
    <recommendedName>
        <fullName evidence="5">N-acetyltransferase domain-containing protein</fullName>
    </recommendedName>
</protein>